<evidence type="ECO:0008006" key="3">
    <source>
        <dbReference type="Google" id="ProtNLM"/>
    </source>
</evidence>
<evidence type="ECO:0000313" key="1">
    <source>
        <dbReference type="EMBL" id="SNB71362.1"/>
    </source>
</evidence>
<sequence>MRCGHAGGHGWWGCKGDARPPSLGVPSEPLSPEARDAVFAALDDEYRAQAFYRAILRKFPHALPFSEIVEAEARHAAVLTAILDAYGLKAPPNQHLDSAELAASAPDTLAGACEAAMQAEIRNARLYAEDLSPKVAGYPAIAAIFERLMLTSRECHLPAFRTFAEAYRMERPLAQSPV</sequence>
<dbReference type="EMBL" id="FYDG01000004">
    <property type="protein sequence ID" value="SNB71362.1"/>
    <property type="molecule type" value="Genomic_DNA"/>
</dbReference>
<evidence type="ECO:0000313" key="2">
    <source>
        <dbReference type="Proteomes" id="UP000198418"/>
    </source>
</evidence>
<gene>
    <name evidence="1" type="ORF">SAMN06265338_104136</name>
</gene>
<reference evidence="2" key="1">
    <citation type="submission" date="2017-06" db="EMBL/GenBank/DDBJ databases">
        <authorList>
            <person name="Varghese N."/>
            <person name="Submissions S."/>
        </authorList>
    </citation>
    <scope>NUCLEOTIDE SEQUENCE [LARGE SCALE GENOMIC DNA]</scope>
    <source>
        <strain evidence="2">DSM 137</strain>
    </source>
</reference>
<protein>
    <recommendedName>
        <fullName evidence="3">DUF2202 domain-containing protein</fullName>
    </recommendedName>
</protein>
<name>A0A212RGB7_RHOAC</name>
<dbReference type="AlphaFoldDB" id="A0A212RGB7"/>
<organism evidence="1 2">
    <name type="scientific">Rhodoblastus acidophilus</name>
    <name type="common">Rhodopseudomonas acidophila</name>
    <dbReference type="NCBI Taxonomy" id="1074"/>
    <lineage>
        <taxon>Bacteria</taxon>
        <taxon>Pseudomonadati</taxon>
        <taxon>Pseudomonadota</taxon>
        <taxon>Alphaproteobacteria</taxon>
        <taxon>Hyphomicrobiales</taxon>
        <taxon>Rhodoblastaceae</taxon>
        <taxon>Rhodoblastus</taxon>
    </lineage>
</organism>
<dbReference type="InterPro" id="IPR012347">
    <property type="entry name" value="Ferritin-like"/>
</dbReference>
<dbReference type="Proteomes" id="UP000198418">
    <property type="component" value="Unassembled WGS sequence"/>
</dbReference>
<accession>A0A212RGB7</accession>
<dbReference type="Gene3D" id="1.20.1260.10">
    <property type="match status" value="1"/>
</dbReference>
<proteinExistence type="predicted"/>
<keyword evidence="2" id="KW-1185">Reference proteome</keyword>
<dbReference type="InterPro" id="IPR009078">
    <property type="entry name" value="Ferritin-like_SF"/>
</dbReference>
<dbReference type="InterPro" id="IPR019243">
    <property type="entry name" value="DUF2202"/>
</dbReference>
<dbReference type="SUPFAM" id="SSF47240">
    <property type="entry name" value="Ferritin-like"/>
    <property type="match status" value="1"/>
</dbReference>
<dbReference type="CDD" id="cd01048">
    <property type="entry name" value="Ferritin_like_AB2"/>
    <property type="match status" value="1"/>
</dbReference>